<dbReference type="GeneID" id="41589268"/>
<accession>A0A1W6JWH1</accession>
<dbReference type="InterPro" id="IPR010153">
    <property type="entry name" value="CRISPR-assoc_prot_Cas5a-typ"/>
</dbReference>
<evidence type="ECO:0000256" key="2">
    <source>
        <dbReference type="ARBA" id="ARBA00023118"/>
    </source>
</evidence>
<evidence type="ECO:0000256" key="3">
    <source>
        <dbReference type="ARBA" id="ARBA00025626"/>
    </source>
</evidence>
<dbReference type="Gene3D" id="3.30.70.3120">
    <property type="match status" value="1"/>
</dbReference>
<proteinExistence type="inferred from homology"/>
<keyword evidence="5" id="KW-1185">Reference proteome</keyword>
<reference evidence="4 5" key="1">
    <citation type="submission" date="2017-03" db="EMBL/GenBank/DDBJ databases">
        <title>Sulfur activation and transportation mechanism of thermophilic Archaea Acidianus manzaensis YN-25.</title>
        <authorList>
            <person name="Ma Y."/>
            <person name="Yang Y."/>
            <person name="Xia J."/>
        </authorList>
    </citation>
    <scope>NUCLEOTIDE SEQUENCE [LARGE SCALE GENOMIC DNA]</scope>
    <source>
        <strain evidence="4 5">YN-25</strain>
    </source>
</reference>
<comment type="function">
    <text evidence="3">CRISPR (clustered regularly interspaced short palindromic repeat) is an adaptive immune system that provides protection against mobile genetic elements (viruses, transposable elements and conjugative plasmids). CRISPR clusters contain spacers, sequences complementary to antecedent mobile elements, and target invading nucleic acids. CRISPR clusters are transcribed and processed into CRISPR RNA (crRNA).</text>
</comment>
<dbReference type="CDD" id="cd09753">
    <property type="entry name" value="Cas5_I-A"/>
    <property type="match status" value="1"/>
</dbReference>
<dbReference type="EMBL" id="CP020477">
    <property type="protein sequence ID" value="ARM74580.1"/>
    <property type="molecule type" value="Genomic_DNA"/>
</dbReference>
<dbReference type="OrthoDB" id="99243at2157"/>
<name>A0A1W6JWH1_9CREN</name>
<dbReference type="KEGG" id="aman:B6F84_00075"/>
<dbReference type="AlphaFoldDB" id="A0A1W6JWH1"/>
<evidence type="ECO:0000313" key="5">
    <source>
        <dbReference type="Proteomes" id="UP000193404"/>
    </source>
</evidence>
<gene>
    <name evidence="4" type="ORF">B6F84_00075</name>
</gene>
<sequence length="262" mass="29784">MKGIVVTGSYHWGFSIRIPKTSAGGASYPVPPISTLLGALSRGYCDHAVSSKRSCTEEFINNVARKDLFWITLGLDEPLLMPYSDMMRESRIPYKQSKYKKLNEIGQWFGVSSFGKVYGPCSRFEIFLVVKDNAELWTKLAWQIPSMGSKESIVSVYSVIVDDLKEVNEDKFETNAYFPSKCLTSRLEGLEELSMPVENNYELSSKSVEAKRFIHALVPRNLGYGGYVKINKNNINQECVIYKIKDYYIIMDRDGIWSSKLS</sequence>
<dbReference type="InterPro" id="IPR013422">
    <property type="entry name" value="CRISPR-assoc_prot_Cas5_N"/>
</dbReference>
<dbReference type="RefSeq" id="WP_148690325.1">
    <property type="nucleotide sequence ID" value="NZ_CP020477.1"/>
</dbReference>
<organism evidence="4 5">
    <name type="scientific">Acidianus manzaensis</name>
    <dbReference type="NCBI Taxonomy" id="282676"/>
    <lineage>
        <taxon>Archaea</taxon>
        <taxon>Thermoproteota</taxon>
        <taxon>Thermoprotei</taxon>
        <taxon>Sulfolobales</taxon>
        <taxon>Sulfolobaceae</taxon>
        <taxon>Acidianus</taxon>
    </lineage>
</organism>
<protein>
    <submittedName>
        <fullName evidence="4">Type I-A CRISPR-associated protein Cas5</fullName>
    </submittedName>
</protein>
<evidence type="ECO:0000313" key="4">
    <source>
        <dbReference type="EMBL" id="ARM74580.1"/>
    </source>
</evidence>
<evidence type="ECO:0000256" key="1">
    <source>
        <dbReference type="ARBA" id="ARBA00010891"/>
    </source>
</evidence>
<dbReference type="Proteomes" id="UP000193404">
    <property type="component" value="Chromosome"/>
</dbReference>
<keyword evidence="2" id="KW-0051">Antiviral defense</keyword>
<comment type="similarity">
    <text evidence="1">Belongs to the CRISPR-associated protein Cas5 family. Subtype I-A/Apern subfamily.</text>
</comment>
<dbReference type="InterPro" id="IPR053725">
    <property type="entry name" value="CRISPR_Cas5_sf"/>
</dbReference>
<dbReference type="GO" id="GO:0051607">
    <property type="term" value="P:defense response to virus"/>
    <property type="evidence" value="ECO:0007669"/>
    <property type="project" value="UniProtKB-KW"/>
</dbReference>
<dbReference type="NCBIfam" id="TIGR01874">
    <property type="entry name" value="cas_cas5a"/>
    <property type="match status" value="1"/>
</dbReference>
<dbReference type="STRING" id="282676.B6F84_00075"/>
<dbReference type="NCBIfam" id="TIGR02593">
    <property type="entry name" value="CRISPR_cas5"/>
    <property type="match status" value="1"/>
</dbReference>